<dbReference type="OrthoDB" id="414455at2759"/>
<feature type="transmembrane region" description="Helical" evidence="1">
    <location>
        <begin position="159"/>
        <end position="178"/>
    </location>
</feature>
<reference evidence="4" key="2">
    <citation type="submission" date="2024-04" db="EMBL/GenBank/DDBJ databases">
        <authorList>
            <person name="Chen Y."/>
            <person name="Shah S."/>
            <person name="Dougan E. K."/>
            <person name="Thang M."/>
            <person name="Chan C."/>
        </authorList>
    </citation>
    <scope>NUCLEOTIDE SEQUENCE [LARGE SCALE GENOMIC DNA]</scope>
</reference>
<evidence type="ECO:0000256" key="2">
    <source>
        <dbReference type="SAM" id="SignalP"/>
    </source>
</evidence>
<accession>A0A9P1D550</accession>
<feature type="transmembrane region" description="Helical" evidence="1">
    <location>
        <begin position="198"/>
        <end position="220"/>
    </location>
</feature>
<dbReference type="EMBL" id="CAMXCT020003212">
    <property type="protein sequence ID" value="CAL1156441.1"/>
    <property type="molecule type" value="Genomic_DNA"/>
</dbReference>
<evidence type="ECO:0000313" key="5">
    <source>
        <dbReference type="EMBL" id="CAL4790378.1"/>
    </source>
</evidence>
<feature type="signal peptide" evidence="2">
    <location>
        <begin position="1"/>
        <end position="23"/>
    </location>
</feature>
<keyword evidence="6" id="KW-1185">Reference proteome</keyword>
<keyword evidence="1" id="KW-1133">Transmembrane helix</keyword>
<evidence type="ECO:0000313" key="6">
    <source>
        <dbReference type="Proteomes" id="UP001152797"/>
    </source>
</evidence>
<sequence length="320" mass="36028">MKMSLAKMLAMWAVLASIFLAQGAKSRYEDASTGLLESDWYVAAQDLPMLNDFCENWEGLQHAHVFDLFSHSKRVCQAFQRKGFRGLTFDIRSCHYEDILSKSGFLLALQSALELCEHGLLMVAPPCSLFVPISASVHRRKAEQPYGNINNKRVRMSTLIAQNCGILISLILCWRPTIRLIVEQPKGSMLWKLPTFVSLIQAFGLSFVLTYLGFFGMDILKGSHLLTNMEQAGALARRATKEAKQKFIARVNSKFEKRHAAGRRAKVYYTCGTNEAGKKTFTGGKDLGSTSCYPKRFARAIFAVWHKYYQLATSNDQEGQ</sequence>
<dbReference type="AlphaFoldDB" id="A0A9P1D550"/>
<dbReference type="EMBL" id="CAMXCT030003212">
    <property type="protein sequence ID" value="CAL4790378.1"/>
    <property type="molecule type" value="Genomic_DNA"/>
</dbReference>
<organism evidence="3">
    <name type="scientific">Cladocopium goreaui</name>
    <dbReference type="NCBI Taxonomy" id="2562237"/>
    <lineage>
        <taxon>Eukaryota</taxon>
        <taxon>Sar</taxon>
        <taxon>Alveolata</taxon>
        <taxon>Dinophyceae</taxon>
        <taxon>Suessiales</taxon>
        <taxon>Symbiodiniaceae</taxon>
        <taxon>Cladocopium</taxon>
    </lineage>
</organism>
<keyword evidence="1" id="KW-0472">Membrane</keyword>
<dbReference type="EMBL" id="CAMXCT010003212">
    <property type="protein sequence ID" value="CAI4003066.1"/>
    <property type="molecule type" value="Genomic_DNA"/>
</dbReference>
<feature type="chain" id="PRO_5043271150" evidence="2">
    <location>
        <begin position="24"/>
        <end position="320"/>
    </location>
</feature>
<name>A0A9P1D550_9DINO</name>
<evidence type="ECO:0000313" key="4">
    <source>
        <dbReference type="EMBL" id="CAL1156441.1"/>
    </source>
</evidence>
<gene>
    <name evidence="3" type="ORF">C1SCF055_LOCUS28962</name>
</gene>
<keyword evidence="1" id="KW-0812">Transmembrane</keyword>
<proteinExistence type="predicted"/>
<evidence type="ECO:0000256" key="1">
    <source>
        <dbReference type="SAM" id="Phobius"/>
    </source>
</evidence>
<evidence type="ECO:0000313" key="3">
    <source>
        <dbReference type="EMBL" id="CAI4003066.1"/>
    </source>
</evidence>
<dbReference type="Proteomes" id="UP001152797">
    <property type="component" value="Unassembled WGS sequence"/>
</dbReference>
<comment type="caution">
    <text evidence="3">The sequence shown here is derived from an EMBL/GenBank/DDBJ whole genome shotgun (WGS) entry which is preliminary data.</text>
</comment>
<keyword evidence="2" id="KW-0732">Signal</keyword>
<reference evidence="3" key="1">
    <citation type="submission" date="2022-10" db="EMBL/GenBank/DDBJ databases">
        <authorList>
            <person name="Chen Y."/>
            <person name="Dougan E. K."/>
            <person name="Chan C."/>
            <person name="Rhodes N."/>
            <person name="Thang M."/>
        </authorList>
    </citation>
    <scope>NUCLEOTIDE SEQUENCE</scope>
</reference>
<protein>
    <submittedName>
        <fullName evidence="5">Rhamnose biosynthetic enzyme 1</fullName>
    </submittedName>
</protein>